<organism evidence="8 9">
    <name type="scientific">Prorocentrum cordatum</name>
    <dbReference type="NCBI Taxonomy" id="2364126"/>
    <lineage>
        <taxon>Eukaryota</taxon>
        <taxon>Sar</taxon>
        <taxon>Alveolata</taxon>
        <taxon>Dinophyceae</taxon>
        <taxon>Prorocentrales</taxon>
        <taxon>Prorocentraceae</taxon>
        <taxon>Prorocentrum</taxon>
    </lineage>
</organism>
<dbReference type="Proteomes" id="UP001189429">
    <property type="component" value="Unassembled WGS sequence"/>
</dbReference>
<proteinExistence type="predicted"/>
<feature type="compositionally biased region" description="Low complexity" evidence="5">
    <location>
        <begin position="1"/>
        <end position="12"/>
    </location>
</feature>
<feature type="compositionally biased region" description="Low complexity" evidence="5">
    <location>
        <begin position="57"/>
        <end position="70"/>
    </location>
</feature>
<dbReference type="SUPFAM" id="SSF81324">
    <property type="entry name" value="Voltage-gated potassium channels"/>
    <property type="match status" value="1"/>
</dbReference>
<evidence type="ECO:0000259" key="7">
    <source>
        <dbReference type="Pfam" id="PF00520"/>
    </source>
</evidence>
<dbReference type="InterPro" id="IPR027359">
    <property type="entry name" value="Volt_channel_dom_sf"/>
</dbReference>
<feature type="region of interest" description="Disordered" evidence="5">
    <location>
        <begin position="171"/>
        <end position="201"/>
    </location>
</feature>
<keyword evidence="4 6" id="KW-0472">Membrane</keyword>
<evidence type="ECO:0000256" key="4">
    <source>
        <dbReference type="ARBA" id="ARBA00023136"/>
    </source>
</evidence>
<evidence type="ECO:0000256" key="2">
    <source>
        <dbReference type="ARBA" id="ARBA00022692"/>
    </source>
</evidence>
<sequence length="656" mass="71286">LPLLLSVPPGSVRRPTSPISSGGHWCELPATMAEPADAVPAPPRAPPRSPPHGRGEPQLLSPTFSLPSSSRNKIHADGAAAARVAALDPFVGAVRAAVRAELQDCLGGPLREVVRTELTAALEGWLSHSGGTATLGLDSSSKGGGPPAGGGGCGSAALAGSGAEIPRAEGRVSIQHDDEVLTQTSDPDRAAESSFEDTQSRADHPMDFLQRTTCLRRMGSAYSIRTASDGGDNHSGLLAKVSERSKTVSESLRLRTRWLNEEPPRSGRLASFVDGSVYKLFFGAVVLVNLWFMVQDANVRIRSPADRSMLAADSVFLVLYVLEAVLKLAVHRLWFFIGDDWKVNLLDMTVVISDGATLVLGTTLKLRFLKLLKVVKVFELMYHMKYLQAFIVCIQGSFASFMWSVVMLFSVYGVFSLVFMQVITNHIDAIGETLDDTTFGEHFGSVGRSITTLFMVTTGGDDWAIVYTTIKETGPIGSFLFLAFIAFVNLNLLNIILGIFVDSAMKVLSPDSETLAHEYVRRDHEYARKLTNLCKTLDTDCSGRLTQEQFKLGLSQKRIPHLLAMLDLKKHSILEFFESLAKASDHDGQVGITTFVDGCMLLKGASTNFDLQKLRAECDIAHKQIIQMLRDITVTGGRQYSHSSLPAPSSVSHLRP</sequence>
<gene>
    <name evidence="8" type="ORF">PCOR1329_LOCUS58054</name>
</gene>
<feature type="transmembrane region" description="Helical" evidence="6">
    <location>
        <begin position="349"/>
        <end position="368"/>
    </location>
</feature>
<dbReference type="InterPro" id="IPR005821">
    <property type="entry name" value="Ion_trans_dom"/>
</dbReference>
<dbReference type="InterPro" id="IPR011992">
    <property type="entry name" value="EF-hand-dom_pair"/>
</dbReference>
<feature type="transmembrane region" description="Helical" evidence="6">
    <location>
        <begin position="389"/>
        <end position="415"/>
    </location>
</feature>
<evidence type="ECO:0000313" key="9">
    <source>
        <dbReference type="Proteomes" id="UP001189429"/>
    </source>
</evidence>
<evidence type="ECO:0000256" key="6">
    <source>
        <dbReference type="SAM" id="Phobius"/>
    </source>
</evidence>
<dbReference type="Gene3D" id="1.10.287.70">
    <property type="match status" value="1"/>
</dbReference>
<dbReference type="PANTHER" id="PTHR10037">
    <property type="entry name" value="VOLTAGE-GATED CATION CHANNEL CALCIUM AND SODIUM"/>
    <property type="match status" value="1"/>
</dbReference>
<name>A0ABN9VHT6_9DINO</name>
<evidence type="ECO:0000256" key="5">
    <source>
        <dbReference type="SAM" id="MobiDB-lite"/>
    </source>
</evidence>
<feature type="domain" description="Ion transport" evidence="7">
    <location>
        <begin position="277"/>
        <end position="503"/>
    </location>
</feature>
<evidence type="ECO:0000256" key="1">
    <source>
        <dbReference type="ARBA" id="ARBA00004141"/>
    </source>
</evidence>
<accession>A0ABN9VHT6</accession>
<dbReference type="InterPro" id="IPR043203">
    <property type="entry name" value="VGCC_Ca_Na"/>
</dbReference>
<keyword evidence="9" id="KW-1185">Reference proteome</keyword>
<feature type="transmembrane region" description="Helical" evidence="6">
    <location>
        <begin position="276"/>
        <end position="294"/>
    </location>
</feature>
<dbReference type="Pfam" id="PF00520">
    <property type="entry name" value="Ion_trans"/>
    <property type="match status" value="1"/>
</dbReference>
<comment type="subcellular location">
    <subcellularLocation>
        <location evidence="1">Membrane</location>
        <topology evidence="1">Multi-pass membrane protein</topology>
    </subcellularLocation>
</comment>
<dbReference type="Gene3D" id="1.10.238.10">
    <property type="entry name" value="EF-hand"/>
    <property type="match status" value="1"/>
</dbReference>
<dbReference type="Gene3D" id="1.20.120.350">
    <property type="entry name" value="Voltage-gated potassium channels. Chain C"/>
    <property type="match status" value="1"/>
</dbReference>
<dbReference type="SUPFAM" id="SSF47473">
    <property type="entry name" value="EF-hand"/>
    <property type="match status" value="1"/>
</dbReference>
<feature type="transmembrane region" description="Helical" evidence="6">
    <location>
        <begin position="479"/>
        <end position="501"/>
    </location>
</feature>
<keyword evidence="2 6" id="KW-0812">Transmembrane</keyword>
<feature type="compositionally biased region" description="Pro residues" evidence="5">
    <location>
        <begin position="40"/>
        <end position="50"/>
    </location>
</feature>
<feature type="region of interest" description="Disordered" evidence="5">
    <location>
        <begin position="137"/>
        <end position="157"/>
    </location>
</feature>
<evidence type="ECO:0000256" key="3">
    <source>
        <dbReference type="ARBA" id="ARBA00022989"/>
    </source>
</evidence>
<protein>
    <recommendedName>
        <fullName evidence="7">Ion transport domain-containing protein</fullName>
    </recommendedName>
</protein>
<keyword evidence="3 6" id="KW-1133">Transmembrane helix</keyword>
<dbReference type="EMBL" id="CAUYUJ010017186">
    <property type="protein sequence ID" value="CAK0872655.1"/>
    <property type="molecule type" value="Genomic_DNA"/>
</dbReference>
<dbReference type="PANTHER" id="PTHR10037:SF62">
    <property type="entry name" value="SODIUM CHANNEL PROTEIN 60E"/>
    <property type="match status" value="1"/>
</dbReference>
<feature type="compositionally biased region" description="Gly residues" evidence="5">
    <location>
        <begin position="142"/>
        <end position="154"/>
    </location>
</feature>
<feature type="non-terminal residue" evidence="8">
    <location>
        <position position="1"/>
    </location>
</feature>
<reference evidence="8" key="1">
    <citation type="submission" date="2023-10" db="EMBL/GenBank/DDBJ databases">
        <authorList>
            <person name="Chen Y."/>
            <person name="Shah S."/>
            <person name="Dougan E. K."/>
            <person name="Thang M."/>
            <person name="Chan C."/>
        </authorList>
    </citation>
    <scope>NUCLEOTIDE SEQUENCE [LARGE SCALE GENOMIC DNA]</scope>
</reference>
<comment type="caution">
    <text evidence="8">The sequence shown here is derived from an EMBL/GenBank/DDBJ whole genome shotgun (WGS) entry which is preliminary data.</text>
</comment>
<feature type="transmembrane region" description="Helical" evidence="6">
    <location>
        <begin position="315"/>
        <end position="337"/>
    </location>
</feature>
<feature type="region of interest" description="Disordered" evidence="5">
    <location>
        <begin position="1"/>
        <end position="72"/>
    </location>
</feature>
<evidence type="ECO:0000313" key="8">
    <source>
        <dbReference type="EMBL" id="CAK0872655.1"/>
    </source>
</evidence>